<dbReference type="PANTHER" id="PTHR11135">
    <property type="entry name" value="HISTONE ACETYLTRANSFERASE-RELATED"/>
    <property type="match status" value="1"/>
</dbReference>
<evidence type="ECO:0000256" key="5">
    <source>
        <dbReference type="ARBA" id="ARBA00022555"/>
    </source>
</evidence>
<dbReference type="GO" id="GO:0005737">
    <property type="term" value="C:cytoplasm"/>
    <property type="evidence" value="ECO:0007669"/>
    <property type="project" value="TreeGrafter"/>
</dbReference>
<keyword evidence="11" id="KW-0408">Iron</keyword>
<dbReference type="Pfam" id="PF16199">
    <property type="entry name" value="Radical_SAM_C"/>
    <property type="match status" value="1"/>
</dbReference>
<evidence type="ECO:0000256" key="14">
    <source>
        <dbReference type="ARBA" id="ARBA00044771"/>
    </source>
</evidence>
<keyword evidence="5" id="KW-0820">tRNA-binding</keyword>
<organism evidence="18">
    <name type="scientific">viral metagenome</name>
    <dbReference type="NCBI Taxonomy" id="1070528"/>
    <lineage>
        <taxon>unclassified sequences</taxon>
        <taxon>metagenomes</taxon>
        <taxon>organismal metagenomes</taxon>
    </lineage>
</organism>
<dbReference type="Gene3D" id="3.40.630.30">
    <property type="match status" value="1"/>
</dbReference>
<dbReference type="Gene3D" id="3.30.750.200">
    <property type="match status" value="1"/>
</dbReference>
<dbReference type="InterPro" id="IPR016181">
    <property type="entry name" value="Acyl_CoA_acyltransferase"/>
</dbReference>
<sequence length="685" mass="80082">MNTNIEDYLNNRNSIGVDDHNNVDISTLDINKCKIIFTNLLTWLASNPEYLKMSNTSTLYKQFERLFNKEIRLSRIVNIKKSILLNVLNNLLEPSDFDESLAPHFELLKLLLRKKPMRNISGITSITLITAPFPDGQKFSCKHNCYYCPNEPAHEGNNWQAQPRSYLYHEPAVLRANQQKFEAIGQMLSRLDTYFSNGHVIDKLEIIIEGGTYTEYPVAYLERFHRDIFYVANIYFELRKTFVNYSNCLKDKLNISLLASIRCPLTIEEEIEINKTAQVHIIGLCIETRPDALDDDWLWRFRRWGVTRIQLGAQHVDNAILKKINRGHSVEQLMWAIRYLKDNCFKIDIHIMPDLPGSTPAIDKAMFDYVYSVVCPDQMKIYPCQVVPWTIIQKWHREGKYIPYFDSDPNTLIDVIRYAMITCPCWIRLPRVIRDIPCSTYVQGGNNISNMRQLIDNLMNDDDVLFSKDIRSREIGRHCAYYDKPASINVYYVKGNEGHDYFIAYESDDGRALFGFIRLRIVEQDNNLTIFNILKGRGIIRELHVYGDTVAVNTYGKHGCQHNGIGKGLLHYAERLTMENGLSGIAVISGEGVKTYYEKKGYKEVDTFMVKDFGFVRVRCYYYFYYYKRRFLDFMYSYKHNLELILFMLYYSSYLWFIVLFYALFVGLVVVLVDSCLVLLRLITL</sequence>
<dbReference type="SUPFAM" id="SSF102114">
    <property type="entry name" value="Radical SAM enzymes"/>
    <property type="match status" value="1"/>
</dbReference>
<dbReference type="PANTHER" id="PTHR11135:SF2">
    <property type="entry name" value="ELONGATOR COMPLEX PROTEIN 3"/>
    <property type="match status" value="1"/>
</dbReference>
<dbReference type="Pfam" id="PF04055">
    <property type="entry name" value="Radical_SAM"/>
    <property type="match status" value="1"/>
</dbReference>
<dbReference type="AlphaFoldDB" id="A0A6C0CED6"/>
<dbReference type="InterPro" id="IPR034687">
    <property type="entry name" value="ELP3-like"/>
</dbReference>
<reference evidence="18" key="1">
    <citation type="journal article" date="2020" name="Nature">
        <title>Giant virus diversity and host interactions through global metagenomics.</title>
        <authorList>
            <person name="Schulz F."/>
            <person name="Roux S."/>
            <person name="Paez-Espino D."/>
            <person name="Jungbluth S."/>
            <person name="Walsh D.A."/>
            <person name="Denef V.J."/>
            <person name="McMahon K.D."/>
            <person name="Konstantinidis K.T."/>
            <person name="Eloe-Fadrosh E.A."/>
            <person name="Kyrpides N.C."/>
            <person name="Woyke T."/>
        </authorList>
    </citation>
    <scope>NUCLEOTIDE SEQUENCE</scope>
    <source>
        <strain evidence="18">GVMAG-M-3300020523-10</strain>
    </source>
</reference>
<comment type="similarity">
    <text evidence="3">Belongs to the ELP3 family.</text>
</comment>
<dbReference type="GO" id="GO:0005634">
    <property type="term" value="C:nucleus"/>
    <property type="evidence" value="ECO:0007669"/>
    <property type="project" value="TreeGrafter"/>
</dbReference>
<feature type="transmembrane region" description="Helical" evidence="16">
    <location>
        <begin position="654"/>
        <end position="680"/>
    </location>
</feature>
<keyword evidence="13" id="KW-0012">Acyltransferase</keyword>
<keyword evidence="6" id="KW-0808">Transferase</keyword>
<dbReference type="SFLD" id="SFLDG01086">
    <property type="entry name" value="elongater_protein-like"/>
    <property type="match status" value="1"/>
</dbReference>
<proteinExistence type="inferred from homology"/>
<keyword evidence="8" id="KW-0819">tRNA processing</keyword>
<dbReference type="InterPro" id="IPR039661">
    <property type="entry name" value="ELP3"/>
</dbReference>
<name>A0A6C0CED6_9ZZZZ</name>
<evidence type="ECO:0000256" key="2">
    <source>
        <dbReference type="ARBA" id="ARBA00005217"/>
    </source>
</evidence>
<evidence type="ECO:0000256" key="16">
    <source>
        <dbReference type="SAM" id="Phobius"/>
    </source>
</evidence>
<evidence type="ECO:0000256" key="9">
    <source>
        <dbReference type="ARBA" id="ARBA00022723"/>
    </source>
</evidence>
<dbReference type="SFLD" id="SFLDS00029">
    <property type="entry name" value="Radical_SAM"/>
    <property type="match status" value="1"/>
</dbReference>
<dbReference type="GO" id="GO:0000049">
    <property type="term" value="F:tRNA binding"/>
    <property type="evidence" value="ECO:0007669"/>
    <property type="project" value="UniProtKB-KW"/>
</dbReference>
<evidence type="ECO:0000256" key="8">
    <source>
        <dbReference type="ARBA" id="ARBA00022694"/>
    </source>
</evidence>
<dbReference type="GO" id="GO:0051539">
    <property type="term" value="F:4 iron, 4 sulfur cluster binding"/>
    <property type="evidence" value="ECO:0007669"/>
    <property type="project" value="UniProtKB-KW"/>
</dbReference>
<evidence type="ECO:0000256" key="15">
    <source>
        <dbReference type="ARBA" id="ARBA00047372"/>
    </source>
</evidence>
<accession>A0A6C0CED6</accession>
<comment type="cofactor">
    <cofactor evidence="1">
        <name>[4Fe-4S] cluster</name>
        <dbReference type="ChEBI" id="CHEBI:49883"/>
    </cofactor>
</comment>
<dbReference type="SMART" id="SM00729">
    <property type="entry name" value="Elp3"/>
    <property type="match status" value="1"/>
</dbReference>
<keyword evidence="16" id="KW-0472">Membrane</keyword>
<dbReference type="NCBIfam" id="TIGR01211">
    <property type="entry name" value="ELP3"/>
    <property type="match status" value="1"/>
</dbReference>
<comment type="catalytic activity">
    <reaction evidence="15">
        <text>uridine(34) in tRNA + acetyl-CoA + S-adenosyl-L-methionine + H2O = 5-(carboxymethyl)uridine(34) in tRNA + 5'-deoxyadenosine + L-methionine + CoA + 2 H(+)</text>
        <dbReference type="Rhea" id="RHEA:61020"/>
        <dbReference type="Rhea" id="RHEA-COMP:10407"/>
        <dbReference type="Rhea" id="RHEA-COMP:11727"/>
        <dbReference type="ChEBI" id="CHEBI:15377"/>
        <dbReference type="ChEBI" id="CHEBI:15378"/>
        <dbReference type="ChEBI" id="CHEBI:17319"/>
        <dbReference type="ChEBI" id="CHEBI:57287"/>
        <dbReference type="ChEBI" id="CHEBI:57288"/>
        <dbReference type="ChEBI" id="CHEBI:57844"/>
        <dbReference type="ChEBI" id="CHEBI:59789"/>
        <dbReference type="ChEBI" id="CHEBI:65315"/>
        <dbReference type="ChEBI" id="CHEBI:74882"/>
        <dbReference type="EC" id="2.3.1.311"/>
    </reaction>
    <physiologicalReaction direction="left-to-right" evidence="15">
        <dbReference type="Rhea" id="RHEA:61021"/>
    </physiologicalReaction>
</comment>
<evidence type="ECO:0000256" key="13">
    <source>
        <dbReference type="ARBA" id="ARBA00023315"/>
    </source>
</evidence>
<keyword evidence="7" id="KW-0949">S-adenosyl-L-methionine</keyword>
<dbReference type="SUPFAM" id="SSF55729">
    <property type="entry name" value="Acyl-CoA N-acyltransferases (Nat)"/>
    <property type="match status" value="1"/>
</dbReference>
<evidence type="ECO:0000259" key="17">
    <source>
        <dbReference type="SMART" id="SM00729"/>
    </source>
</evidence>
<dbReference type="InterPro" id="IPR058240">
    <property type="entry name" value="rSAM_sf"/>
</dbReference>
<keyword evidence="16" id="KW-0812">Transmembrane</keyword>
<dbReference type="InterPro" id="IPR007197">
    <property type="entry name" value="rSAM"/>
</dbReference>
<dbReference type="GO" id="GO:0106261">
    <property type="term" value="F:tRNA uridine(34) acetyltransferase activity"/>
    <property type="evidence" value="ECO:0007669"/>
    <property type="project" value="UniProtKB-EC"/>
</dbReference>
<evidence type="ECO:0000256" key="3">
    <source>
        <dbReference type="ARBA" id="ARBA00005494"/>
    </source>
</evidence>
<protein>
    <recommendedName>
        <fullName evidence="14">tRNA carboxymethyluridine synthase</fullName>
        <ecNumber evidence="14">2.3.1.311</ecNumber>
    </recommendedName>
</protein>
<dbReference type="InterPro" id="IPR032432">
    <property type="entry name" value="Radical_SAM_C"/>
</dbReference>
<dbReference type="EMBL" id="MN739384">
    <property type="protein sequence ID" value="QHT01945.1"/>
    <property type="molecule type" value="Genomic_DNA"/>
</dbReference>
<comment type="pathway">
    <text evidence="2">tRNA modification.</text>
</comment>
<dbReference type="InterPro" id="IPR006638">
    <property type="entry name" value="Elp3/MiaA/NifB-like_rSAM"/>
</dbReference>
<dbReference type="GO" id="GO:0033588">
    <property type="term" value="C:elongator holoenzyme complex"/>
    <property type="evidence" value="ECO:0007669"/>
    <property type="project" value="TreeGrafter"/>
</dbReference>
<dbReference type="EC" id="2.3.1.311" evidence="14"/>
<evidence type="ECO:0000256" key="4">
    <source>
        <dbReference type="ARBA" id="ARBA00022485"/>
    </source>
</evidence>
<dbReference type="GO" id="GO:0002926">
    <property type="term" value="P:tRNA wobble base 5-methoxycarbonylmethyl-2-thiouridinylation"/>
    <property type="evidence" value="ECO:0007669"/>
    <property type="project" value="TreeGrafter"/>
</dbReference>
<feature type="domain" description="Elp3/MiaA/NifB-like radical SAM core" evidence="17">
    <location>
        <begin position="124"/>
        <end position="418"/>
    </location>
</feature>
<evidence type="ECO:0000256" key="10">
    <source>
        <dbReference type="ARBA" id="ARBA00022884"/>
    </source>
</evidence>
<dbReference type="GO" id="GO:0046872">
    <property type="term" value="F:metal ion binding"/>
    <property type="evidence" value="ECO:0007669"/>
    <property type="project" value="UniProtKB-KW"/>
</dbReference>
<evidence type="ECO:0000256" key="1">
    <source>
        <dbReference type="ARBA" id="ARBA00001966"/>
    </source>
</evidence>
<keyword evidence="9" id="KW-0479">Metal-binding</keyword>
<keyword evidence="10" id="KW-0694">RNA-binding</keyword>
<evidence type="ECO:0000256" key="7">
    <source>
        <dbReference type="ARBA" id="ARBA00022691"/>
    </source>
</evidence>
<evidence type="ECO:0000256" key="6">
    <source>
        <dbReference type="ARBA" id="ARBA00022679"/>
    </source>
</evidence>
<keyword evidence="12" id="KW-0411">Iron-sulfur</keyword>
<evidence type="ECO:0000256" key="12">
    <source>
        <dbReference type="ARBA" id="ARBA00023014"/>
    </source>
</evidence>
<keyword evidence="4" id="KW-0004">4Fe-4S</keyword>
<evidence type="ECO:0000313" key="18">
    <source>
        <dbReference type="EMBL" id="QHT01945.1"/>
    </source>
</evidence>
<evidence type="ECO:0000256" key="11">
    <source>
        <dbReference type="ARBA" id="ARBA00023004"/>
    </source>
</evidence>
<keyword evidence="16" id="KW-1133">Transmembrane helix</keyword>